<organism evidence="1 2">
    <name type="scientific">Bos mutus</name>
    <name type="common">wild yak</name>
    <dbReference type="NCBI Taxonomy" id="72004"/>
    <lineage>
        <taxon>Eukaryota</taxon>
        <taxon>Metazoa</taxon>
        <taxon>Chordata</taxon>
        <taxon>Craniata</taxon>
        <taxon>Vertebrata</taxon>
        <taxon>Euteleostomi</taxon>
        <taxon>Mammalia</taxon>
        <taxon>Eutheria</taxon>
        <taxon>Laurasiatheria</taxon>
        <taxon>Artiodactyla</taxon>
        <taxon>Ruminantia</taxon>
        <taxon>Pecora</taxon>
        <taxon>Bovidae</taxon>
        <taxon>Bovinae</taxon>
        <taxon>Bos</taxon>
    </lineage>
</organism>
<proteinExistence type="predicted"/>
<accession>A0A6B0S316</accession>
<comment type="caution">
    <text evidence="1">The sequence shown here is derived from an EMBL/GenBank/DDBJ whole genome shotgun (WGS) entry which is preliminary data.</text>
</comment>
<sequence length="249" mass="27233">MAAQIRDLGRWYRETLMPVECIVGKDPPRRRRLLGETHVSGSEEESCWDHSCDKGSPPAAVQPQTLGELSRVKAPRYWLGQLRMHLCELSVLRVSCWCGSVDLQYGSVTVSAACELSVRQCGSSIWQCDRQCGSVSCRCGSVTVSGGSVTVSAACELSVRQCESSVWQCDRQCGSVSCRCGSVTVSGGSVSCRQQQCDRQRRQCEHQCEPSVRQCESSVWQCELSVLRVSCRCGSVNLQYGSVTVSAAV</sequence>
<reference evidence="1" key="1">
    <citation type="submission" date="2019-10" db="EMBL/GenBank/DDBJ databases">
        <title>The sequence and de novo assembly of the wild yak genome.</title>
        <authorList>
            <person name="Liu Y."/>
        </authorList>
    </citation>
    <scope>NUCLEOTIDE SEQUENCE [LARGE SCALE GENOMIC DNA]</scope>
    <source>
        <strain evidence="1">WY2019</strain>
    </source>
</reference>
<name>A0A6B0S316_9CETA</name>
<dbReference type="EMBL" id="VBQZ03000109">
    <property type="protein sequence ID" value="MXQ94366.1"/>
    <property type="molecule type" value="Genomic_DNA"/>
</dbReference>
<evidence type="ECO:0000313" key="2">
    <source>
        <dbReference type="Proteomes" id="UP000322234"/>
    </source>
</evidence>
<dbReference type="AlphaFoldDB" id="A0A6B0S316"/>
<evidence type="ECO:0000313" key="1">
    <source>
        <dbReference type="EMBL" id="MXQ94366.1"/>
    </source>
</evidence>
<gene>
    <name evidence="1" type="ORF">E5288_WYG001167</name>
</gene>
<keyword evidence="2" id="KW-1185">Reference proteome</keyword>
<dbReference type="Proteomes" id="UP000322234">
    <property type="component" value="Unassembled WGS sequence"/>
</dbReference>
<protein>
    <submittedName>
        <fullName evidence="1">Uncharacterized protein</fullName>
    </submittedName>
</protein>